<dbReference type="PANTHER" id="PTHR33480:SF5">
    <property type="entry name" value="SI:DKEY-51D8.9"/>
    <property type="match status" value="1"/>
</dbReference>
<protein>
    <recommendedName>
        <fullName evidence="3">BED-type domain-containing protein</fullName>
    </recommendedName>
</protein>
<organism evidence="1 2">
    <name type="scientific">Rhamnusium bicolor</name>
    <dbReference type="NCBI Taxonomy" id="1586634"/>
    <lineage>
        <taxon>Eukaryota</taxon>
        <taxon>Metazoa</taxon>
        <taxon>Ecdysozoa</taxon>
        <taxon>Arthropoda</taxon>
        <taxon>Hexapoda</taxon>
        <taxon>Insecta</taxon>
        <taxon>Pterygota</taxon>
        <taxon>Neoptera</taxon>
        <taxon>Endopterygota</taxon>
        <taxon>Coleoptera</taxon>
        <taxon>Polyphaga</taxon>
        <taxon>Cucujiformia</taxon>
        <taxon>Chrysomeloidea</taxon>
        <taxon>Cerambycidae</taxon>
        <taxon>Lepturinae</taxon>
        <taxon>Rhagiini</taxon>
        <taxon>Rhamnusium</taxon>
    </lineage>
</organism>
<evidence type="ECO:0000313" key="2">
    <source>
        <dbReference type="Proteomes" id="UP001162156"/>
    </source>
</evidence>
<evidence type="ECO:0000313" key="1">
    <source>
        <dbReference type="EMBL" id="KAJ8933288.1"/>
    </source>
</evidence>
<dbReference type="EMBL" id="JANEYF010003884">
    <property type="protein sequence ID" value="KAJ8933288.1"/>
    <property type="molecule type" value="Genomic_DNA"/>
</dbReference>
<comment type="caution">
    <text evidence="1">The sequence shown here is derived from an EMBL/GenBank/DDBJ whole genome shotgun (WGS) entry which is preliminary data.</text>
</comment>
<accession>A0AAV8X3S7</accession>
<reference evidence="1" key="1">
    <citation type="journal article" date="2023" name="Insect Mol. Biol.">
        <title>Genome sequencing provides insights into the evolution of gene families encoding plant cell wall-degrading enzymes in longhorned beetles.</title>
        <authorList>
            <person name="Shin N.R."/>
            <person name="Okamura Y."/>
            <person name="Kirsch R."/>
            <person name="Pauchet Y."/>
        </authorList>
    </citation>
    <scope>NUCLEOTIDE SEQUENCE</scope>
    <source>
        <strain evidence="1">RBIC_L_NR</strain>
    </source>
</reference>
<name>A0AAV8X3S7_9CUCU</name>
<proteinExistence type="predicted"/>
<evidence type="ECO:0008006" key="3">
    <source>
        <dbReference type="Google" id="ProtNLM"/>
    </source>
</evidence>
<dbReference type="AlphaFoldDB" id="A0AAV8X3S7"/>
<gene>
    <name evidence="1" type="ORF">NQ314_014116</name>
</gene>
<sequence length="150" mass="17738">MKKTYDSPWLIKNKYKKTICKFCEYQIVSKHFSRHLERRHKDEPTVKELLNKEPNSQEKKALLSLIRNEGNLDDGLRGKIIPKKRKIGENINEKDFAICQYCRAFYRRLNLSRHVKKCSARPAEYEGTTRPLAESYIYAACQKKIWGSVK</sequence>
<keyword evidence="2" id="KW-1185">Reference proteome</keyword>
<dbReference type="PANTHER" id="PTHR33480">
    <property type="entry name" value="SET DOMAIN-CONTAINING PROTEIN-RELATED"/>
    <property type="match status" value="1"/>
</dbReference>
<dbReference type="Proteomes" id="UP001162156">
    <property type="component" value="Unassembled WGS sequence"/>
</dbReference>